<dbReference type="AlphaFoldDB" id="A0A974SIJ0"/>
<proteinExistence type="inferred from homology"/>
<feature type="modified residue" description="S-(2-succinyl)cysteine" evidence="1">
    <location>
        <position position="80"/>
    </location>
</feature>
<evidence type="ECO:0000313" key="2">
    <source>
        <dbReference type="EMBL" id="QRG06234.1"/>
    </source>
</evidence>
<dbReference type="Pfam" id="PF17645">
    <property type="entry name" value="Amdase"/>
    <property type="match status" value="1"/>
</dbReference>
<comment type="miscellaneous">
    <text evidence="1">Reaction is initiated by nucleophilic attack of cysteine at the double bond, yielding a covalent succinylcysteine-like intermediate.</text>
</comment>
<keyword evidence="3" id="KW-1185">Reference proteome</keyword>
<keyword evidence="1" id="KW-0413">Isomerase</keyword>
<comment type="function">
    <text evidence="1">Catalyzes cis-trans isomerization of the C2-C3 double bond in maleate to yield fumarate.</text>
</comment>
<gene>
    <name evidence="1" type="primary">maiA</name>
    <name evidence="2" type="ORF">EZH22_25220</name>
</gene>
<dbReference type="HAMAP" id="MF_00943">
    <property type="entry name" value="Maleate_isomerase"/>
    <property type="match status" value="1"/>
</dbReference>
<dbReference type="InterPro" id="IPR028615">
    <property type="entry name" value="Maleate_isomerase"/>
</dbReference>
<evidence type="ECO:0000256" key="1">
    <source>
        <dbReference type="HAMAP-Rule" id="MF_00943"/>
    </source>
</evidence>
<dbReference type="EMBL" id="CP063362">
    <property type="protein sequence ID" value="QRG06234.1"/>
    <property type="molecule type" value="Genomic_DNA"/>
</dbReference>
<sequence>MSEAVRRIGMIVPSSNTTMETEVPELLRLLAPSGERFTFHGARVRMLHVRQEDLVRMNADATRAMTELMDAPLDAVAFACLVAIMAMGDGHHRTAEAELAAIATQGGRATPVITSAGALVEELRLADARRIALVMPYADALACRVADYLQAEGFIVQDYVNLRVTDNAEVGRIPGERVLAALDGLNTSGVDRVVLSACVQMPSLGVLAEARRRLGVPVTSAAECTAMQILRRLAPPAAIPGQTAGLSLAEHG</sequence>
<dbReference type="RefSeq" id="WP_203193143.1">
    <property type="nucleotide sequence ID" value="NZ_CP063362.1"/>
</dbReference>
<reference evidence="2 3" key="1">
    <citation type="submission" date="2020-10" db="EMBL/GenBank/DDBJ databases">
        <title>Degradation of 1,4-Dioxane by Xanthobacter sp. YN2, via a Novel Group-2 Soluble Di-Iron Monooxygenase.</title>
        <authorList>
            <person name="Ma F."/>
            <person name="Wang Y."/>
            <person name="Yang J."/>
            <person name="Guo H."/>
            <person name="Su D."/>
            <person name="Yu L."/>
        </authorList>
    </citation>
    <scope>NUCLEOTIDE SEQUENCE [LARGE SCALE GENOMIC DNA]</scope>
    <source>
        <strain evidence="2 3">YN2</strain>
    </source>
</reference>
<feature type="binding site" evidence="1">
    <location>
        <position position="16"/>
    </location>
    <ligand>
        <name>substrate</name>
    </ligand>
</feature>
<feature type="active site" description="Proton donor" evidence="1">
    <location>
        <position position="198"/>
    </location>
</feature>
<name>A0A974SIJ0_9HYPH</name>
<feature type="binding site" evidence="1">
    <location>
        <position position="167"/>
    </location>
    <ligand>
        <name>substrate</name>
    </ligand>
</feature>
<dbReference type="PANTHER" id="PTHR40267">
    <property type="entry name" value="BLR3294 PROTEIN"/>
    <property type="match status" value="1"/>
</dbReference>
<accession>A0A974SIJ0</accession>
<organism evidence="2 3">
    <name type="scientific">Xanthobacter dioxanivorans</name>
    <dbReference type="NCBI Taxonomy" id="2528964"/>
    <lineage>
        <taxon>Bacteria</taxon>
        <taxon>Pseudomonadati</taxon>
        <taxon>Pseudomonadota</taxon>
        <taxon>Alphaproteobacteria</taxon>
        <taxon>Hyphomicrobiales</taxon>
        <taxon>Xanthobacteraceae</taxon>
        <taxon>Xanthobacter</taxon>
    </lineage>
</organism>
<comment type="catalytic activity">
    <reaction evidence="1">
        <text>maleate = fumarate</text>
        <dbReference type="Rhea" id="RHEA:13169"/>
        <dbReference type="ChEBI" id="CHEBI:29806"/>
        <dbReference type="ChEBI" id="CHEBI:30780"/>
        <dbReference type="EC" id="5.2.1.1"/>
    </reaction>
</comment>
<comment type="similarity">
    <text evidence="1">Belongs to the maleate isomerase family.</text>
</comment>
<feature type="binding site" evidence="1">
    <location>
        <position position="137"/>
    </location>
    <ligand>
        <name>substrate</name>
    </ligand>
</feature>
<dbReference type="PANTHER" id="PTHR40267:SF1">
    <property type="entry name" value="BLR3294 PROTEIN"/>
    <property type="match status" value="1"/>
</dbReference>
<dbReference type="PIRSF" id="PIRSF015736">
    <property type="entry name" value="MI"/>
    <property type="match status" value="1"/>
</dbReference>
<dbReference type="Proteomes" id="UP000596427">
    <property type="component" value="Chromosome"/>
</dbReference>
<dbReference type="Gene3D" id="3.40.50.12500">
    <property type="match status" value="1"/>
</dbReference>
<dbReference type="InterPro" id="IPR026286">
    <property type="entry name" value="MaiA/AMDase"/>
</dbReference>
<feature type="active site" description="Nucleophile" evidence="1">
    <location>
        <position position="80"/>
    </location>
</feature>
<dbReference type="GO" id="GO:0050076">
    <property type="term" value="F:maleate isomerase activity"/>
    <property type="evidence" value="ECO:0007669"/>
    <property type="project" value="UniProtKB-UniRule"/>
</dbReference>
<feature type="binding site" evidence="1">
    <location>
        <begin position="80"/>
        <end position="82"/>
    </location>
    <ligand>
        <name>substrate</name>
    </ligand>
</feature>
<comment type="subunit">
    <text evidence="1">Homodimer.</text>
</comment>
<dbReference type="KEGG" id="xdi:EZH22_25220"/>
<dbReference type="EC" id="5.2.1.1" evidence="1"/>
<protein>
    <recommendedName>
        <fullName evidence="1">Maleate isomerase</fullName>
        <ecNumber evidence="1">5.2.1.1</ecNumber>
    </recommendedName>
    <alternativeName>
        <fullName evidence="1">Maleate cis-trans isomerase</fullName>
    </alternativeName>
</protein>
<dbReference type="InterPro" id="IPR053714">
    <property type="entry name" value="Iso_Racemase_Enz_sf"/>
</dbReference>
<feature type="binding site" evidence="1">
    <location>
        <begin position="199"/>
        <end position="200"/>
    </location>
    <ligand>
        <name>substrate</name>
    </ligand>
</feature>
<evidence type="ECO:0000313" key="3">
    <source>
        <dbReference type="Proteomes" id="UP000596427"/>
    </source>
</evidence>